<dbReference type="Proteomes" id="UP000215335">
    <property type="component" value="Unassembled WGS sequence"/>
</dbReference>
<sequence length="137" mass="15969">MHRKITSNSMYKPSPYSNLITITCANIILPCINKEFCNHSEKKKLNKTKLLCGIPLVRNSKLLLNTSTLRYLEPERSEGDKRRVKLNHLSQEYPQTAKIRKSRLFVTKVILICTVRLAHERSECDKHGAKKDYFSHR</sequence>
<proteinExistence type="predicted"/>
<comment type="caution">
    <text evidence="1">The sequence shown here is derived from an EMBL/GenBank/DDBJ whole genome shotgun (WGS) entry which is preliminary data.</text>
</comment>
<dbReference type="EMBL" id="NNAY01001561">
    <property type="protein sequence ID" value="OXU23597.1"/>
    <property type="molecule type" value="Genomic_DNA"/>
</dbReference>
<dbReference type="AlphaFoldDB" id="A0A232EZ78"/>
<name>A0A232EZ78_9HYME</name>
<evidence type="ECO:0000313" key="2">
    <source>
        <dbReference type="Proteomes" id="UP000215335"/>
    </source>
</evidence>
<gene>
    <name evidence="1" type="ORF">TSAR_006795</name>
</gene>
<reference evidence="1 2" key="1">
    <citation type="journal article" date="2017" name="Curr. Biol.">
        <title>The Evolution of Venom by Co-option of Single-Copy Genes.</title>
        <authorList>
            <person name="Martinson E.O."/>
            <person name="Mrinalini"/>
            <person name="Kelkar Y.D."/>
            <person name="Chang C.H."/>
            <person name="Werren J.H."/>
        </authorList>
    </citation>
    <scope>NUCLEOTIDE SEQUENCE [LARGE SCALE GENOMIC DNA]</scope>
    <source>
        <strain evidence="1 2">Alberta</strain>
        <tissue evidence="1">Whole body</tissue>
    </source>
</reference>
<organism evidence="1 2">
    <name type="scientific">Trichomalopsis sarcophagae</name>
    <dbReference type="NCBI Taxonomy" id="543379"/>
    <lineage>
        <taxon>Eukaryota</taxon>
        <taxon>Metazoa</taxon>
        <taxon>Ecdysozoa</taxon>
        <taxon>Arthropoda</taxon>
        <taxon>Hexapoda</taxon>
        <taxon>Insecta</taxon>
        <taxon>Pterygota</taxon>
        <taxon>Neoptera</taxon>
        <taxon>Endopterygota</taxon>
        <taxon>Hymenoptera</taxon>
        <taxon>Apocrita</taxon>
        <taxon>Proctotrupomorpha</taxon>
        <taxon>Chalcidoidea</taxon>
        <taxon>Pteromalidae</taxon>
        <taxon>Pteromalinae</taxon>
        <taxon>Trichomalopsis</taxon>
    </lineage>
</organism>
<evidence type="ECO:0000313" key="1">
    <source>
        <dbReference type="EMBL" id="OXU23597.1"/>
    </source>
</evidence>
<protein>
    <submittedName>
        <fullName evidence="1">Uncharacterized protein</fullName>
    </submittedName>
</protein>
<accession>A0A232EZ78</accession>
<keyword evidence="2" id="KW-1185">Reference proteome</keyword>